<keyword evidence="1" id="KW-0472">Membrane</keyword>
<name>A0A6C0HZY3_9ZZZZ</name>
<evidence type="ECO:0008006" key="3">
    <source>
        <dbReference type="Google" id="ProtNLM"/>
    </source>
</evidence>
<reference evidence="2" key="1">
    <citation type="journal article" date="2020" name="Nature">
        <title>Giant virus diversity and host interactions through global metagenomics.</title>
        <authorList>
            <person name="Schulz F."/>
            <person name="Roux S."/>
            <person name="Paez-Espino D."/>
            <person name="Jungbluth S."/>
            <person name="Walsh D.A."/>
            <person name="Denef V.J."/>
            <person name="McMahon K.D."/>
            <person name="Konstantinidis K.T."/>
            <person name="Eloe-Fadrosh E.A."/>
            <person name="Kyrpides N.C."/>
            <person name="Woyke T."/>
        </authorList>
    </citation>
    <scope>NUCLEOTIDE SEQUENCE</scope>
    <source>
        <strain evidence="2">GVMAG-M-3300023184-186</strain>
    </source>
</reference>
<proteinExistence type="predicted"/>
<keyword evidence="1" id="KW-0812">Transmembrane</keyword>
<evidence type="ECO:0000256" key="1">
    <source>
        <dbReference type="SAM" id="Phobius"/>
    </source>
</evidence>
<evidence type="ECO:0000313" key="2">
    <source>
        <dbReference type="EMBL" id="QHT86318.1"/>
    </source>
</evidence>
<organism evidence="2">
    <name type="scientific">viral metagenome</name>
    <dbReference type="NCBI Taxonomy" id="1070528"/>
    <lineage>
        <taxon>unclassified sequences</taxon>
        <taxon>metagenomes</taxon>
        <taxon>organismal metagenomes</taxon>
    </lineage>
</organism>
<keyword evidence="1" id="KW-1133">Transmembrane helix</keyword>
<dbReference type="EMBL" id="MN740066">
    <property type="protein sequence ID" value="QHT86318.1"/>
    <property type="molecule type" value="Genomic_DNA"/>
</dbReference>
<protein>
    <recommendedName>
        <fullName evidence="3">Transmembrane protein</fullName>
    </recommendedName>
</protein>
<feature type="transmembrane region" description="Helical" evidence="1">
    <location>
        <begin position="6"/>
        <end position="29"/>
    </location>
</feature>
<dbReference type="AlphaFoldDB" id="A0A6C0HZY3"/>
<sequence>MENTATALLIISIIILILIIIVMVIVICFNQNSQNKNKFSQPRITCDVMAGFWAQTGSAQCCGVADGEDCITVTGNTPGKCEVGWCKV</sequence>
<accession>A0A6C0HZY3</accession>